<protein>
    <submittedName>
        <fullName evidence="1">Uncharacterized protein</fullName>
    </submittedName>
</protein>
<gene>
    <name evidence="1" type="ORF">CPAR01_07775</name>
</gene>
<evidence type="ECO:0000313" key="2">
    <source>
        <dbReference type="Proteomes" id="UP001241169"/>
    </source>
</evidence>
<dbReference type="GeneID" id="85375943"/>
<accession>A0ABQ9SIH9</accession>
<name>A0ABQ9SIH9_9PEZI</name>
<evidence type="ECO:0000313" key="1">
    <source>
        <dbReference type="EMBL" id="KAK1537662.1"/>
    </source>
</evidence>
<dbReference type="Proteomes" id="UP001241169">
    <property type="component" value="Unassembled WGS sequence"/>
</dbReference>
<dbReference type="RefSeq" id="XP_060348414.1">
    <property type="nucleotide sequence ID" value="XM_060492044.1"/>
</dbReference>
<comment type="caution">
    <text evidence="1">The sequence shown here is derived from an EMBL/GenBank/DDBJ whole genome shotgun (WGS) entry which is preliminary data.</text>
</comment>
<reference evidence="1 2" key="1">
    <citation type="submission" date="2016-10" db="EMBL/GenBank/DDBJ databases">
        <title>The genome sequence of Colletotrichum fioriniae PJ7.</title>
        <authorList>
            <person name="Baroncelli R."/>
        </authorList>
    </citation>
    <scope>NUCLEOTIDE SEQUENCE [LARGE SCALE GENOMIC DNA]</scope>
    <source>
        <strain evidence="1 2">IMI 384185</strain>
    </source>
</reference>
<feature type="non-terminal residue" evidence="1">
    <location>
        <position position="1"/>
    </location>
</feature>
<keyword evidence="2" id="KW-1185">Reference proteome</keyword>
<sequence length="187" mass="20628">SRSQRTSVRLLPYDSRHNRRSIRIRRHKSTECPSIGVFDWHTMPVARSHSMLDHQCHSSHPTFSTVPSRVLTEFPRHDKASSPLCSAAASEQAFCVSNACASVDHSCSQALKHPSIEASKLAGSLLRSYESRTNSHQTTLVSLFPWQKPVDCTARKPSASSTDWRNACGFTALGLPTTALEALGWLG</sequence>
<organism evidence="1 2">
    <name type="scientific">Colletotrichum paranaense</name>
    <dbReference type="NCBI Taxonomy" id="1914294"/>
    <lineage>
        <taxon>Eukaryota</taxon>
        <taxon>Fungi</taxon>
        <taxon>Dikarya</taxon>
        <taxon>Ascomycota</taxon>
        <taxon>Pezizomycotina</taxon>
        <taxon>Sordariomycetes</taxon>
        <taxon>Hypocreomycetidae</taxon>
        <taxon>Glomerellales</taxon>
        <taxon>Glomerellaceae</taxon>
        <taxon>Colletotrichum</taxon>
        <taxon>Colletotrichum acutatum species complex</taxon>
    </lineage>
</organism>
<proteinExistence type="predicted"/>
<dbReference type="EMBL" id="MOPA01000006">
    <property type="protein sequence ID" value="KAK1537662.1"/>
    <property type="molecule type" value="Genomic_DNA"/>
</dbReference>